<protein>
    <submittedName>
        <fullName evidence="3">Carboxylesterase, type B</fullName>
    </submittedName>
</protein>
<reference evidence="3" key="1">
    <citation type="submission" date="2020-02" db="EMBL/GenBank/DDBJ databases">
        <authorList>
            <person name="Meier V. D."/>
        </authorList>
    </citation>
    <scope>NUCLEOTIDE SEQUENCE</scope>
    <source>
        <strain evidence="3">AVDCRST_MAG06</strain>
    </source>
</reference>
<gene>
    <name evidence="3" type="ORF">AVDCRST_MAG06-229</name>
</gene>
<dbReference type="EMBL" id="CADCUP010000019">
    <property type="protein sequence ID" value="CAA9373029.1"/>
    <property type="molecule type" value="Genomic_DNA"/>
</dbReference>
<evidence type="ECO:0000256" key="1">
    <source>
        <dbReference type="ARBA" id="ARBA00022527"/>
    </source>
</evidence>
<keyword evidence="1" id="KW-0723">Serine/threonine-protein kinase</keyword>
<dbReference type="AlphaFoldDB" id="A0A6J4MZ00"/>
<evidence type="ECO:0000259" key="2">
    <source>
        <dbReference type="Pfam" id="PF13581"/>
    </source>
</evidence>
<evidence type="ECO:0000313" key="3">
    <source>
        <dbReference type="EMBL" id="CAA9373029.1"/>
    </source>
</evidence>
<dbReference type="RefSeq" id="WP_295656261.1">
    <property type="nucleotide sequence ID" value="NZ_CADCUP010000019.1"/>
</dbReference>
<name>A0A6J4MZ00_9ACTN</name>
<proteinExistence type="predicted"/>
<accession>A0A6J4MZ00</accession>
<keyword evidence="1" id="KW-0808">Transferase</keyword>
<dbReference type="SUPFAM" id="SSF55874">
    <property type="entry name" value="ATPase domain of HSP90 chaperone/DNA topoisomerase II/histidine kinase"/>
    <property type="match status" value="1"/>
</dbReference>
<dbReference type="CDD" id="cd16936">
    <property type="entry name" value="HATPase_RsbW-like"/>
    <property type="match status" value="1"/>
</dbReference>
<sequence>MPLAKQALPLDAEPGAVANARRWVVEACRQLERDDLIECAELGVSELVTNAVLHGEPPLSVRVRGTREHPRIEVADASRQQPEPPQPALFEEDSEEGFLATFGRGLSIVAMSSVTWGASMDSHGKVVWFEPAPGMHEDAFREGVIDVPSDEPGWAPPADAVPVHLLGVDLKLYLGTQNQYHDLRRELRLLSLAHESDYPLARDLSTMFVTYERQLPQGAELHVDQQLRRGATRMDLTVESTPGAATIFSTMLEMFDLADAFCRAERLLSTARTPAQRDFQSWFLGEFIRQIRGEEPVAWSARSSSAGHRVS</sequence>
<dbReference type="PANTHER" id="PTHR35526:SF3">
    <property type="entry name" value="ANTI-SIGMA-F FACTOR RSBW"/>
    <property type="match status" value="1"/>
</dbReference>
<organism evidence="3">
    <name type="scientific">uncultured Nocardioides sp</name>
    <dbReference type="NCBI Taxonomy" id="198441"/>
    <lineage>
        <taxon>Bacteria</taxon>
        <taxon>Bacillati</taxon>
        <taxon>Actinomycetota</taxon>
        <taxon>Actinomycetes</taxon>
        <taxon>Propionibacteriales</taxon>
        <taxon>Nocardioidaceae</taxon>
        <taxon>Nocardioides</taxon>
        <taxon>environmental samples</taxon>
    </lineage>
</organism>
<dbReference type="PANTHER" id="PTHR35526">
    <property type="entry name" value="ANTI-SIGMA-F FACTOR RSBW-RELATED"/>
    <property type="match status" value="1"/>
</dbReference>
<dbReference type="Pfam" id="PF13581">
    <property type="entry name" value="HATPase_c_2"/>
    <property type="match status" value="1"/>
</dbReference>
<dbReference type="GO" id="GO:0004674">
    <property type="term" value="F:protein serine/threonine kinase activity"/>
    <property type="evidence" value="ECO:0007669"/>
    <property type="project" value="UniProtKB-KW"/>
</dbReference>
<keyword evidence="1" id="KW-0418">Kinase</keyword>
<dbReference type="InterPro" id="IPR050267">
    <property type="entry name" value="Anti-sigma-factor_SerPK"/>
</dbReference>
<dbReference type="InterPro" id="IPR003594">
    <property type="entry name" value="HATPase_dom"/>
</dbReference>
<feature type="domain" description="Histidine kinase/HSP90-like ATPase" evidence="2">
    <location>
        <begin position="11"/>
        <end position="128"/>
    </location>
</feature>
<dbReference type="InterPro" id="IPR036890">
    <property type="entry name" value="HATPase_C_sf"/>
</dbReference>
<dbReference type="Gene3D" id="3.30.565.10">
    <property type="entry name" value="Histidine kinase-like ATPase, C-terminal domain"/>
    <property type="match status" value="1"/>
</dbReference>